<feature type="site" description="Histone H3K4me3 binding" evidence="7">
    <location>
        <position position="324"/>
    </location>
</feature>
<dbReference type="KEGG" id="goe:100903899"/>
<evidence type="ECO:0000256" key="8">
    <source>
        <dbReference type="PIRSR" id="PIRSR628651-51"/>
    </source>
</evidence>
<evidence type="ECO:0000259" key="12">
    <source>
        <dbReference type="PROSITE" id="PS50016"/>
    </source>
</evidence>
<dbReference type="AlphaFoldDB" id="A0AAJ6QVD6"/>
<feature type="binding site" evidence="8">
    <location>
        <position position="312"/>
    </location>
    <ligand>
        <name>Zn(2+)</name>
        <dbReference type="ChEBI" id="CHEBI:29105"/>
        <label>1</label>
    </ligand>
</feature>
<dbReference type="PANTHER" id="PTHR10333:SF89">
    <property type="entry name" value="INHIBITOR OF GROWTH PROTEIN"/>
    <property type="match status" value="1"/>
</dbReference>
<keyword evidence="10" id="KW-0156">Chromatin regulator</keyword>
<dbReference type="GO" id="GO:0006325">
    <property type="term" value="P:chromatin organization"/>
    <property type="evidence" value="ECO:0007669"/>
    <property type="project" value="UniProtKB-KW"/>
</dbReference>
<feature type="binding site" evidence="8">
    <location>
        <position position="350"/>
    </location>
    <ligand>
        <name>Zn(2+)</name>
        <dbReference type="ChEBI" id="CHEBI:29105"/>
        <label>2</label>
    </ligand>
</feature>
<dbReference type="PROSITE" id="PS50016">
    <property type="entry name" value="ZF_PHD_2"/>
    <property type="match status" value="1"/>
</dbReference>
<keyword evidence="6 10" id="KW-0539">Nucleus</keyword>
<dbReference type="InterPro" id="IPR019787">
    <property type="entry name" value="Znf_PHD-finger"/>
</dbReference>
<evidence type="ECO:0000256" key="4">
    <source>
        <dbReference type="ARBA" id="ARBA00022771"/>
    </source>
</evidence>
<evidence type="ECO:0000256" key="6">
    <source>
        <dbReference type="ARBA" id="ARBA00023242"/>
    </source>
</evidence>
<dbReference type="GO" id="GO:0008270">
    <property type="term" value="F:zinc ion binding"/>
    <property type="evidence" value="ECO:0007669"/>
    <property type="project" value="UniProtKB-KW"/>
</dbReference>
<dbReference type="PANTHER" id="PTHR10333">
    <property type="entry name" value="INHIBITOR OF GROWTH PROTEIN"/>
    <property type="match status" value="1"/>
</dbReference>
<comment type="similarity">
    <text evidence="2 10">Belongs to the ING family.</text>
</comment>
<feature type="binding site" evidence="8">
    <location>
        <position position="323"/>
    </location>
    <ligand>
        <name>Zn(2+)</name>
        <dbReference type="ChEBI" id="CHEBI:29105"/>
        <label>2</label>
    </ligand>
</feature>
<dbReference type="SUPFAM" id="SSF57903">
    <property type="entry name" value="FYVE/PHD zinc finger"/>
    <property type="match status" value="1"/>
</dbReference>
<evidence type="ECO:0000313" key="13">
    <source>
        <dbReference type="Proteomes" id="UP000694867"/>
    </source>
</evidence>
<dbReference type="GeneID" id="100903899"/>
<feature type="compositionally biased region" description="Low complexity" evidence="11">
    <location>
        <begin position="141"/>
        <end position="214"/>
    </location>
</feature>
<keyword evidence="13" id="KW-1185">Reference proteome</keyword>
<feature type="binding site" evidence="8">
    <location>
        <position position="337"/>
    </location>
    <ligand>
        <name>Zn(2+)</name>
        <dbReference type="ChEBI" id="CHEBI:29105"/>
        <label>1</label>
    </ligand>
</feature>
<dbReference type="FunFam" id="3.30.40.10:FF:000021">
    <property type="entry name" value="Inhibitor of growth 2b"/>
    <property type="match status" value="1"/>
</dbReference>
<feature type="region of interest" description="Disordered" evidence="11">
    <location>
        <begin position="129"/>
        <end position="300"/>
    </location>
</feature>
<dbReference type="CDD" id="cd15584">
    <property type="entry name" value="PHD_ING1_2"/>
    <property type="match status" value="1"/>
</dbReference>
<dbReference type="InterPro" id="IPR024610">
    <property type="entry name" value="ING_N_histone-binding"/>
</dbReference>
<dbReference type="CDD" id="cd16857">
    <property type="entry name" value="ING_ING1_2"/>
    <property type="match status" value="1"/>
</dbReference>
<dbReference type="SMART" id="SM00249">
    <property type="entry name" value="PHD"/>
    <property type="match status" value="1"/>
</dbReference>
<feature type="binding site" evidence="8">
    <location>
        <position position="310"/>
    </location>
    <ligand>
        <name>Zn(2+)</name>
        <dbReference type="ChEBI" id="CHEBI:29105"/>
        <label>1</label>
    </ligand>
</feature>
<comment type="subunit">
    <text evidence="10">Component of an histone acetyltransferase complex. Interacts with H3K4me3 and to a lesser extent with H3K4me2.</text>
</comment>
<dbReference type="Gene3D" id="6.10.140.1740">
    <property type="match status" value="1"/>
</dbReference>
<sequence length="365" mass="40641">MGVELVGAAEASLLEHYLDTVEHLPDDVQRTISLLREIDHQYQHVLSELEHMMCQEDTKKTLIQKTLIRAQELADEKLYHMQQLMDTIDNKSRQLEFDAKTLDKLNRHHSPATSFAECLSKERFLERNQNSPLAAHSSDDNSNQNIPNNSNISSSLNNNIGSGGNNNNNNSSSNNNISNINSNNNSSTTNNGATNLSHSHSNNNLHSGNNLNSGADRGGQQHVGKHKDDNSQASSAGHAGAKRARRAAAAKDYSESSYDKREKRSSTQQNARGNKRSSSDAGQAKKRKSARQQDVISPVDTIDPDEPLYCLCQQVSFGEMILCDNEECSIEWFHFACVSLNTKPKGKWYCPRCRGDRSNQMKKNS</sequence>
<evidence type="ECO:0000256" key="9">
    <source>
        <dbReference type="PROSITE-ProRule" id="PRU00146"/>
    </source>
</evidence>
<feature type="binding site" evidence="8">
    <location>
        <position position="353"/>
    </location>
    <ligand>
        <name>Zn(2+)</name>
        <dbReference type="ChEBI" id="CHEBI:29105"/>
        <label>2</label>
    </ligand>
</feature>
<keyword evidence="4 9" id="KW-0863">Zinc-finger</keyword>
<dbReference type="InterPro" id="IPR028643">
    <property type="entry name" value="ING1_PHD_Znf"/>
</dbReference>
<gene>
    <name evidence="14" type="primary">LOC100903899</name>
</gene>
<dbReference type="InterPro" id="IPR013083">
    <property type="entry name" value="Znf_RING/FYVE/PHD"/>
</dbReference>
<evidence type="ECO:0000256" key="5">
    <source>
        <dbReference type="ARBA" id="ARBA00022833"/>
    </source>
</evidence>
<dbReference type="GO" id="GO:0005634">
    <property type="term" value="C:nucleus"/>
    <property type="evidence" value="ECO:0007669"/>
    <property type="project" value="UniProtKB-SubCell"/>
</dbReference>
<comment type="subcellular location">
    <subcellularLocation>
        <location evidence="1 10">Nucleus</location>
    </subcellularLocation>
</comment>
<dbReference type="SMART" id="SM01408">
    <property type="entry name" value="ING"/>
    <property type="match status" value="1"/>
</dbReference>
<name>A0AAJ6QVD6_9ACAR</name>
<feature type="domain" description="PHD-type" evidence="12">
    <location>
        <begin position="307"/>
        <end position="356"/>
    </location>
</feature>
<dbReference type="Pfam" id="PF12998">
    <property type="entry name" value="ING"/>
    <property type="match status" value="1"/>
</dbReference>
<organism evidence="13 14">
    <name type="scientific">Galendromus occidentalis</name>
    <name type="common">western predatory mite</name>
    <dbReference type="NCBI Taxonomy" id="34638"/>
    <lineage>
        <taxon>Eukaryota</taxon>
        <taxon>Metazoa</taxon>
        <taxon>Ecdysozoa</taxon>
        <taxon>Arthropoda</taxon>
        <taxon>Chelicerata</taxon>
        <taxon>Arachnida</taxon>
        <taxon>Acari</taxon>
        <taxon>Parasitiformes</taxon>
        <taxon>Mesostigmata</taxon>
        <taxon>Gamasina</taxon>
        <taxon>Phytoseioidea</taxon>
        <taxon>Phytoseiidae</taxon>
        <taxon>Typhlodrominae</taxon>
        <taxon>Galendromus</taxon>
    </lineage>
</organism>
<keyword evidence="5 8" id="KW-0862">Zinc</keyword>
<evidence type="ECO:0000256" key="7">
    <source>
        <dbReference type="PIRSR" id="PIRSR628651-50"/>
    </source>
</evidence>
<evidence type="ECO:0000256" key="2">
    <source>
        <dbReference type="ARBA" id="ARBA00010210"/>
    </source>
</evidence>
<evidence type="ECO:0000256" key="10">
    <source>
        <dbReference type="RuleBase" id="RU361213"/>
    </source>
</evidence>
<reference evidence="14" key="1">
    <citation type="submission" date="2025-08" db="UniProtKB">
        <authorList>
            <consortium name="RefSeq"/>
        </authorList>
    </citation>
    <scope>IDENTIFICATION</scope>
</reference>
<feature type="site" description="Histone H3K4me3 binding" evidence="7">
    <location>
        <position position="332"/>
    </location>
</feature>
<evidence type="ECO:0000256" key="3">
    <source>
        <dbReference type="ARBA" id="ARBA00022723"/>
    </source>
</evidence>
<dbReference type="InterPro" id="IPR011011">
    <property type="entry name" value="Znf_FYVE_PHD"/>
</dbReference>
<dbReference type="PROSITE" id="PS01359">
    <property type="entry name" value="ZF_PHD_1"/>
    <property type="match status" value="1"/>
</dbReference>
<proteinExistence type="inferred from homology"/>
<dbReference type="RefSeq" id="XP_003745164.1">
    <property type="nucleotide sequence ID" value="XM_003745116.1"/>
</dbReference>
<dbReference type="Gene3D" id="3.30.40.10">
    <property type="entry name" value="Zinc/RING finger domain, C3HC4 (zinc finger)"/>
    <property type="match status" value="1"/>
</dbReference>
<dbReference type="InterPro" id="IPR019786">
    <property type="entry name" value="Zinc_finger_PHD-type_CS"/>
</dbReference>
<comment type="domain">
    <text evidence="10">The PHD-type zinc finger mediates the binding to H3K4me3.</text>
</comment>
<feature type="compositionally biased region" description="Basic and acidic residues" evidence="11">
    <location>
        <begin position="252"/>
        <end position="265"/>
    </location>
</feature>
<evidence type="ECO:0000256" key="11">
    <source>
        <dbReference type="SAM" id="MobiDB-lite"/>
    </source>
</evidence>
<feature type="binding site" evidence="8">
    <location>
        <position position="328"/>
    </location>
    <ligand>
        <name>Zn(2+)</name>
        <dbReference type="ChEBI" id="CHEBI:29105"/>
        <label>2</label>
    </ligand>
</feature>
<accession>A0AAJ6QVD6</accession>
<dbReference type="GO" id="GO:0045893">
    <property type="term" value="P:positive regulation of DNA-templated transcription"/>
    <property type="evidence" value="ECO:0007669"/>
    <property type="project" value="TreeGrafter"/>
</dbReference>
<feature type="site" description="Histone H3K4me3 binding" evidence="7">
    <location>
        <position position="320"/>
    </location>
</feature>
<protein>
    <recommendedName>
        <fullName evidence="10">Inhibitor of growth protein</fullName>
    </recommendedName>
</protein>
<feature type="site" description="Histone H3K4me3 binding" evidence="7">
    <location>
        <position position="309"/>
    </location>
</feature>
<dbReference type="InterPro" id="IPR001965">
    <property type="entry name" value="Znf_PHD"/>
</dbReference>
<dbReference type="InterPro" id="IPR028651">
    <property type="entry name" value="ING_fam"/>
</dbReference>
<feature type="binding site" evidence="8">
    <location>
        <position position="334"/>
    </location>
    <ligand>
        <name>Zn(2+)</name>
        <dbReference type="ChEBI" id="CHEBI:29105"/>
        <label>1</label>
    </ligand>
</feature>
<evidence type="ECO:0000256" key="1">
    <source>
        <dbReference type="ARBA" id="ARBA00004123"/>
    </source>
</evidence>
<evidence type="ECO:0000313" key="14">
    <source>
        <dbReference type="RefSeq" id="XP_003745164.1"/>
    </source>
</evidence>
<comment type="function">
    <text evidence="10">Component of an histone acetyltransferase complex.</text>
</comment>
<dbReference type="Proteomes" id="UP000694867">
    <property type="component" value="Unplaced"/>
</dbReference>
<keyword evidence="3 8" id="KW-0479">Metal-binding</keyword>